<comment type="caution">
    <text evidence="1">The sequence shown here is derived from an EMBL/GenBank/DDBJ whole genome shotgun (WGS) entry which is preliminary data.</text>
</comment>
<name>A0AAV2Z9N7_9STRA</name>
<protein>
    <submittedName>
        <fullName evidence="1">Uncharacterized protein</fullName>
    </submittedName>
</protein>
<reference evidence="1" key="1">
    <citation type="submission" date="2022-11" db="EMBL/GenBank/DDBJ databases">
        <authorList>
            <person name="Morgan W.R."/>
            <person name="Tartar A."/>
        </authorList>
    </citation>
    <scope>NUCLEOTIDE SEQUENCE</scope>
    <source>
        <strain evidence="1">ARSEF 373</strain>
    </source>
</reference>
<keyword evidence="2" id="KW-1185">Reference proteome</keyword>
<evidence type="ECO:0000313" key="1">
    <source>
        <dbReference type="EMBL" id="DBA03653.1"/>
    </source>
</evidence>
<dbReference type="Pfam" id="PF12836">
    <property type="entry name" value="HHH_3"/>
    <property type="match status" value="1"/>
</dbReference>
<dbReference type="Gene3D" id="1.10.150.320">
    <property type="entry name" value="Photosystem II 12 kDa extrinsic protein"/>
    <property type="match status" value="1"/>
</dbReference>
<dbReference type="EMBL" id="DAKRPA010000017">
    <property type="protein sequence ID" value="DBA03653.1"/>
    <property type="molecule type" value="Genomic_DNA"/>
</dbReference>
<accession>A0AAV2Z9N7</accession>
<proteinExistence type="predicted"/>
<dbReference type="AlphaFoldDB" id="A0AAV2Z9N7"/>
<gene>
    <name evidence="1" type="ORF">N0F65_006832</name>
</gene>
<dbReference type="SUPFAM" id="SSF160975">
    <property type="entry name" value="AF1531-like"/>
    <property type="match status" value="1"/>
</dbReference>
<organism evidence="1 2">
    <name type="scientific">Lagenidium giganteum</name>
    <dbReference type="NCBI Taxonomy" id="4803"/>
    <lineage>
        <taxon>Eukaryota</taxon>
        <taxon>Sar</taxon>
        <taxon>Stramenopiles</taxon>
        <taxon>Oomycota</taxon>
        <taxon>Peronosporomycetes</taxon>
        <taxon>Pythiales</taxon>
        <taxon>Pythiaceae</taxon>
    </lineage>
</organism>
<sequence>MNTIVINGSSASAGAIFMRVQLTIRGKHQRQRTEVIQCKLLQTKQKISRKTYVEERAKAVNESDVFLLITSGDVTEELPLPARCGIVSKKEFGRYFGPFASRAYRSFLGPPNINTASYHELRRIEGVGDATAKQIINERKKRPFSCQEDAVNRLFAKKESKNAKILHAMHCDDV</sequence>
<evidence type="ECO:0000313" key="2">
    <source>
        <dbReference type="Proteomes" id="UP001146120"/>
    </source>
</evidence>
<dbReference type="Proteomes" id="UP001146120">
    <property type="component" value="Unassembled WGS sequence"/>
</dbReference>
<reference evidence="1" key="2">
    <citation type="journal article" date="2023" name="Microbiol Resour">
        <title>Decontamination and Annotation of the Draft Genome Sequence of the Oomycete Lagenidium giganteum ARSEF 373.</title>
        <authorList>
            <person name="Morgan W.R."/>
            <person name="Tartar A."/>
        </authorList>
    </citation>
    <scope>NUCLEOTIDE SEQUENCE</scope>
    <source>
        <strain evidence="1">ARSEF 373</strain>
    </source>
</reference>